<feature type="coiled-coil region" evidence="3">
    <location>
        <begin position="209"/>
        <end position="236"/>
    </location>
</feature>
<dbReference type="PANTHER" id="PTHR46930">
    <property type="entry name" value="CDK5 REGULATORY SUBUNIT-ASSOCIATED PROTEIN 2"/>
    <property type="match status" value="1"/>
</dbReference>
<sequence length="465" mass="53281">MAHVTNGSPEGRKFLDYFESSSSFIHGTGDQDVFPCNAGFNISPNVNIPLSRAGTMKDYENQIAELKKENFSLKLRIYFLEEQVQQKCNSSSEDLYRMNIELKVEVETLKHDLQEKQSLLVKASKAVESLVRENDFKVFQPKENSQEMVQEMQYTLNQKISRLEEEIKTANAETEKIAVLFAQERDNRLRLEEKLAASEALCAQNVSMANEQERRIKCLNHSLESKEELITQLERQISNGMDCSRCKENVHEEDGPEVLHPSFDYSVSTKDPNNSSMTGTGGQVIEKCDLHVEVKCMENQIKELQQKLNEKEAELALHKKNAIKRDKAIQGLTVALKQKEKEEQQKRDFQGLACSLKTENESNFQLLESETTSEGLQEGMNTVTLLRKRLEEEIRTNQELRRILEEQIKQIKGTKSEINESVSCLWDQTSYLSICLNHLDQSDTKVSAKDSPNRVGRRFKLGFVT</sequence>
<dbReference type="GO" id="GO:0035371">
    <property type="term" value="C:microtubule plus-end"/>
    <property type="evidence" value="ECO:0007669"/>
    <property type="project" value="TreeGrafter"/>
</dbReference>
<dbReference type="GO" id="GO:0090266">
    <property type="term" value="P:regulation of mitotic cell cycle spindle assembly checkpoint"/>
    <property type="evidence" value="ECO:0007669"/>
    <property type="project" value="TreeGrafter"/>
</dbReference>
<keyword evidence="6" id="KW-1185">Reference proteome</keyword>
<feature type="coiled-coil region" evidence="3">
    <location>
        <begin position="56"/>
        <end position="180"/>
    </location>
</feature>
<dbReference type="AlphaFoldDB" id="A0A8T2JQR7"/>
<dbReference type="GO" id="GO:0008017">
    <property type="term" value="F:microtubule binding"/>
    <property type="evidence" value="ECO:0007669"/>
    <property type="project" value="TreeGrafter"/>
</dbReference>
<dbReference type="GO" id="GO:0043015">
    <property type="term" value="F:gamma-tubulin binding"/>
    <property type="evidence" value="ECO:0007669"/>
    <property type="project" value="TreeGrafter"/>
</dbReference>
<dbReference type="GO" id="GO:0046600">
    <property type="term" value="P:negative regulation of centriole replication"/>
    <property type="evidence" value="ECO:0007669"/>
    <property type="project" value="TreeGrafter"/>
</dbReference>
<dbReference type="GO" id="GO:0097431">
    <property type="term" value="C:mitotic spindle pole"/>
    <property type="evidence" value="ECO:0007669"/>
    <property type="project" value="TreeGrafter"/>
</dbReference>
<proteinExistence type="predicted"/>
<keyword evidence="3" id="KW-0175">Coiled coil</keyword>
<evidence type="ECO:0000256" key="1">
    <source>
        <dbReference type="ARBA" id="ARBA00004496"/>
    </source>
</evidence>
<accession>A0A8T2JQR7</accession>
<dbReference type="PANTHER" id="PTHR46930:SF1">
    <property type="entry name" value="CDK5 REGULATORY SUBUNIT-ASSOCIATED PROTEIN 2"/>
    <property type="match status" value="1"/>
</dbReference>
<organism evidence="5 6">
    <name type="scientific">Hymenochirus boettgeri</name>
    <name type="common">Congo dwarf clawed frog</name>
    <dbReference type="NCBI Taxonomy" id="247094"/>
    <lineage>
        <taxon>Eukaryota</taxon>
        <taxon>Metazoa</taxon>
        <taxon>Chordata</taxon>
        <taxon>Craniata</taxon>
        <taxon>Vertebrata</taxon>
        <taxon>Euteleostomi</taxon>
        <taxon>Amphibia</taxon>
        <taxon>Batrachia</taxon>
        <taxon>Anura</taxon>
        <taxon>Pipoidea</taxon>
        <taxon>Pipidae</taxon>
        <taxon>Pipinae</taxon>
        <taxon>Hymenochirus</taxon>
    </lineage>
</organism>
<evidence type="ECO:0000256" key="2">
    <source>
        <dbReference type="ARBA" id="ARBA00022490"/>
    </source>
</evidence>
<dbReference type="GO" id="GO:0000242">
    <property type="term" value="C:pericentriolar material"/>
    <property type="evidence" value="ECO:0007669"/>
    <property type="project" value="TreeGrafter"/>
</dbReference>
<dbReference type="GO" id="GO:0000132">
    <property type="term" value="P:establishment of mitotic spindle orientation"/>
    <property type="evidence" value="ECO:0007669"/>
    <property type="project" value="TreeGrafter"/>
</dbReference>
<dbReference type="GO" id="GO:0005737">
    <property type="term" value="C:cytoplasm"/>
    <property type="evidence" value="ECO:0007669"/>
    <property type="project" value="UniProtKB-SubCell"/>
</dbReference>
<evidence type="ECO:0000259" key="4">
    <source>
        <dbReference type="Pfam" id="PF07989"/>
    </source>
</evidence>
<keyword evidence="2" id="KW-0963">Cytoplasm</keyword>
<dbReference type="Proteomes" id="UP000812440">
    <property type="component" value="Chromosome 8_10"/>
</dbReference>
<dbReference type="EMBL" id="JAACNH010000003">
    <property type="protein sequence ID" value="KAG8447655.1"/>
    <property type="molecule type" value="Genomic_DNA"/>
</dbReference>
<evidence type="ECO:0000313" key="6">
    <source>
        <dbReference type="Proteomes" id="UP000812440"/>
    </source>
</evidence>
<dbReference type="InterPro" id="IPR042791">
    <property type="entry name" value="CDK5RAP2"/>
</dbReference>
<name>A0A8T2JQR7_9PIPI</name>
<dbReference type="GO" id="GO:0007099">
    <property type="term" value="P:centriole replication"/>
    <property type="evidence" value="ECO:0007669"/>
    <property type="project" value="TreeGrafter"/>
</dbReference>
<reference evidence="5" key="1">
    <citation type="thesis" date="2020" institute="ProQuest LLC" country="789 East Eisenhower Parkway, Ann Arbor, MI, USA">
        <title>Comparative Genomics and Chromosome Evolution.</title>
        <authorList>
            <person name="Mudd A.B."/>
        </authorList>
    </citation>
    <scope>NUCLEOTIDE SEQUENCE</scope>
    <source>
        <strain evidence="5">Female2</strain>
        <tissue evidence="5">Blood</tissue>
    </source>
</reference>
<comment type="subcellular location">
    <subcellularLocation>
        <location evidence="1">Cytoplasm</location>
    </subcellularLocation>
</comment>
<evidence type="ECO:0000313" key="5">
    <source>
        <dbReference type="EMBL" id="KAG8447655.1"/>
    </source>
</evidence>
<feature type="coiled-coil region" evidence="3">
    <location>
        <begin position="383"/>
        <end position="421"/>
    </location>
</feature>
<dbReference type="GO" id="GO:0001578">
    <property type="term" value="P:microtubule bundle formation"/>
    <property type="evidence" value="ECO:0007669"/>
    <property type="project" value="TreeGrafter"/>
</dbReference>
<comment type="caution">
    <text evidence="5">The sequence shown here is derived from an EMBL/GenBank/DDBJ whole genome shotgun (WGS) entry which is preliminary data.</text>
</comment>
<protein>
    <recommendedName>
        <fullName evidence="4">Centrosomin N-terminal motif 1 domain-containing protein</fullName>
    </recommendedName>
</protein>
<feature type="coiled-coil region" evidence="3">
    <location>
        <begin position="294"/>
        <end position="321"/>
    </location>
</feature>
<dbReference type="Pfam" id="PF07989">
    <property type="entry name" value="Cnn_1N"/>
    <property type="match status" value="1"/>
</dbReference>
<gene>
    <name evidence="5" type="ORF">GDO86_014965</name>
</gene>
<dbReference type="GO" id="GO:0007059">
    <property type="term" value="P:chromosome segregation"/>
    <property type="evidence" value="ECO:0007669"/>
    <property type="project" value="TreeGrafter"/>
</dbReference>
<feature type="domain" description="Centrosomin N-terminal motif 1" evidence="4">
    <location>
        <begin position="55"/>
        <end position="128"/>
    </location>
</feature>
<dbReference type="InterPro" id="IPR012943">
    <property type="entry name" value="Cnn_1N"/>
</dbReference>
<evidence type="ECO:0000256" key="3">
    <source>
        <dbReference type="SAM" id="Coils"/>
    </source>
</evidence>
<dbReference type="OrthoDB" id="10255000at2759"/>